<protein>
    <submittedName>
        <fullName evidence="6">LysR family transcriptional regulator</fullName>
    </submittedName>
    <submittedName>
        <fullName evidence="7">Transcriptional regulator, LysR family</fullName>
    </submittedName>
</protein>
<evidence type="ECO:0000313" key="9">
    <source>
        <dbReference type="Proteomes" id="UP000321224"/>
    </source>
</evidence>
<dbReference type="CDD" id="cd08421">
    <property type="entry name" value="PBP2_LTTR_like_1"/>
    <property type="match status" value="1"/>
</dbReference>
<dbReference type="EMBL" id="BJVY01000001">
    <property type="protein sequence ID" value="GEL68545.1"/>
    <property type="molecule type" value="Genomic_DNA"/>
</dbReference>
<comment type="caution">
    <text evidence="6">The sequence shown here is derived from an EMBL/GenBank/DDBJ whole genome shotgun (WGS) entry which is preliminary data.</text>
</comment>
<dbReference type="Proteomes" id="UP000321224">
    <property type="component" value="Unassembled WGS sequence"/>
</dbReference>
<organism evidence="6 9">
    <name type="scientific">Myxococcus virescens</name>
    <dbReference type="NCBI Taxonomy" id="83456"/>
    <lineage>
        <taxon>Bacteria</taxon>
        <taxon>Pseudomonadati</taxon>
        <taxon>Myxococcota</taxon>
        <taxon>Myxococcia</taxon>
        <taxon>Myxococcales</taxon>
        <taxon>Cystobacterineae</taxon>
        <taxon>Myxococcaceae</taxon>
        <taxon>Myxococcus</taxon>
    </lineage>
</organism>
<dbReference type="EMBL" id="FNAJ01000005">
    <property type="protein sequence ID" value="SDE25211.1"/>
    <property type="molecule type" value="Genomic_DNA"/>
</dbReference>
<dbReference type="PANTHER" id="PTHR30419:SF2">
    <property type="entry name" value="LYSR FAMILY TRANSCRIPTIONAL REGULATOR"/>
    <property type="match status" value="1"/>
</dbReference>
<dbReference type="AlphaFoldDB" id="A0A511H4V4"/>
<dbReference type="Pfam" id="PF03466">
    <property type="entry name" value="LysR_substrate"/>
    <property type="match status" value="1"/>
</dbReference>
<dbReference type="InterPro" id="IPR036390">
    <property type="entry name" value="WH_DNA-bd_sf"/>
</dbReference>
<dbReference type="Gene3D" id="1.10.10.10">
    <property type="entry name" value="Winged helix-like DNA-binding domain superfamily/Winged helix DNA-binding domain"/>
    <property type="match status" value="1"/>
</dbReference>
<dbReference type="GO" id="GO:0003677">
    <property type="term" value="F:DNA binding"/>
    <property type="evidence" value="ECO:0007669"/>
    <property type="project" value="UniProtKB-KW"/>
</dbReference>
<reference evidence="6 9" key="2">
    <citation type="submission" date="2019-07" db="EMBL/GenBank/DDBJ databases">
        <title>Whole genome shotgun sequence of Myxococcus virescens NBRC 100334.</title>
        <authorList>
            <person name="Hosoyama A."/>
            <person name="Uohara A."/>
            <person name="Ohji S."/>
            <person name="Ichikawa N."/>
        </authorList>
    </citation>
    <scope>NUCLEOTIDE SEQUENCE [LARGE SCALE GENOMIC DNA]</scope>
    <source>
        <strain evidence="6 9">NBRC 100334</strain>
    </source>
</reference>
<evidence type="ECO:0000256" key="1">
    <source>
        <dbReference type="ARBA" id="ARBA00009437"/>
    </source>
</evidence>
<dbReference type="Gene3D" id="3.40.190.290">
    <property type="match status" value="1"/>
</dbReference>
<evidence type="ECO:0000256" key="2">
    <source>
        <dbReference type="ARBA" id="ARBA00023015"/>
    </source>
</evidence>
<dbReference type="Proteomes" id="UP000198717">
    <property type="component" value="Unassembled WGS sequence"/>
</dbReference>
<dbReference type="RefSeq" id="WP_090490677.1">
    <property type="nucleotide sequence ID" value="NZ_BJVY01000001.1"/>
</dbReference>
<dbReference type="InterPro" id="IPR036388">
    <property type="entry name" value="WH-like_DNA-bd_sf"/>
</dbReference>
<proteinExistence type="inferred from homology"/>
<evidence type="ECO:0000256" key="4">
    <source>
        <dbReference type="ARBA" id="ARBA00023163"/>
    </source>
</evidence>
<dbReference type="PANTHER" id="PTHR30419">
    <property type="entry name" value="HTH-TYPE TRANSCRIPTIONAL REGULATOR YBHD"/>
    <property type="match status" value="1"/>
</dbReference>
<evidence type="ECO:0000313" key="6">
    <source>
        <dbReference type="EMBL" id="GEL68545.1"/>
    </source>
</evidence>
<dbReference type="GO" id="GO:0005829">
    <property type="term" value="C:cytosol"/>
    <property type="evidence" value="ECO:0007669"/>
    <property type="project" value="TreeGrafter"/>
</dbReference>
<dbReference type="GO" id="GO:0003700">
    <property type="term" value="F:DNA-binding transcription factor activity"/>
    <property type="evidence" value="ECO:0007669"/>
    <property type="project" value="InterPro"/>
</dbReference>
<dbReference type="InterPro" id="IPR000847">
    <property type="entry name" value="LysR_HTH_N"/>
</dbReference>
<gene>
    <name evidence="6" type="ORF">MVI01_03290</name>
    <name evidence="7" type="ORF">SAMN04488504_105255</name>
</gene>
<dbReference type="PROSITE" id="PS50931">
    <property type="entry name" value="HTH_LYSR"/>
    <property type="match status" value="1"/>
</dbReference>
<reference evidence="7 8" key="1">
    <citation type="submission" date="2016-10" db="EMBL/GenBank/DDBJ databases">
        <authorList>
            <person name="Varghese N."/>
            <person name="Submissions S."/>
        </authorList>
    </citation>
    <scope>NUCLEOTIDE SEQUENCE [LARGE SCALE GENOMIC DNA]</scope>
    <source>
        <strain evidence="7 8">DSM 2260</strain>
    </source>
</reference>
<comment type="similarity">
    <text evidence="1">Belongs to the LysR transcriptional regulatory family.</text>
</comment>
<evidence type="ECO:0000313" key="7">
    <source>
        <dbReference type="EMBL" id="SDE25211.1"/>
    </source>
</evidence>
<dbReference type="Pfam" id="PF00126">
    <property type="entry name" value="HTH_1"/>
    <property type="match status" value="1"/>
</dbReference>
<keyword evidence="4" id="KW-0804">Transcription</keyword>
<name>A0A511H4V4_9BACT</name>
<evidence type="ECO:0000313" key="8">
    <source>
        <dbReference type="Proteomes" id="UP000198717"/>
    </source>
</evidence>
<evidence type="ECO:0000259" key="5">
    <source>
        <dbReference type="PROSITE" id="PS50931"/>
    </source>
</evidence>
<dbReference type="SUPFAM" id="SSF46785">
    <property type="entry name" value="Winged helix' DNA-binding domain"/>
    <property type="match status" value="1"/>
</dbReference>
<dbReference type="InterPro" id="IPR005119">
    <property type="entry name" value="LysR_subst-bd"/>
</dbReference>
<keyword evidence="2" id="KW-0805">Transcription regulation</keyword>
<keyword evidence="8" id="KW-1185">Reference proteome</keyword>
<keyword evidence="3" id="KW-0238">DNA-binding</keyword>
<dbReference type="SUPFAM" id="SSF53850">
    <property type="entry name" value="Periplasmic binding protein-like II"/>
    <property type="match status" value="1"/>
</dbReference>
<feature type="domain" description="HTH lysR-type" evidence="5">
    <location>
        <begin position="3"/>
        <end position="60"/>
    </location>
</feature>
<dbReference type="InterPro" id="IPR050950">
    <property type="entry name" value="HTH-type_LysR_regulators"/>
</dbReference>
<evidence type="ECO:0000256" key="3">
    <source>
        <dbReference type="ARBA" id="ARBA00023125"/>
    </source>
</evidence>
<accession>A0A511H4V4</accession>
<sequence>MRLDLADLRLFLCIVDAGSITQGAQRANLTLASASERLRSIEDAVGVKLLERRPRGVVTTEAGDALVHHARLILHQQELLKDELNAFVSGRRGTIRLYANTAALTEYLPEKLAPWLARHPRLNIDLRERTSADIVKAIEAGLAEAGLISDAVETGTLQVRALEPAPLVLIIPAGHPLAVSKSLALRDVYREPFVGLAAESALQEHIDGHARRAGFEVSFRVRMKGFRGLCEMVSHGVGLGIVPERVANRHQREGTYRKVPLSEAWAQRRLCACFQDWDGLSSPVRALLEYLLGGGE</sequence>